<proteinExistence type="inferred from homology"/>
<dbReference type="SUPFAM" id="SSF54001">
    <property type="entry name" value="Cysteine proteinases"/>
    <property type="match status" value="1"/>
</dbReference>
<dbReference type="PROSITE" id="PS51781">
    <property type="entry name" value="SH3B"/>
    <property type="match status" value="1"/>
</dbReference>
<dbReference type="InterPro" id="IPR003646">
    <property type="entry name" value="SH3-like_bac-type"/>
</dbReference>
<dbReference type="RefSeq" id="WP_192460586.1">
    <property type="nucleotide sequence ID" value="NZ_JACYFJ010000001.1"/>
</dbReference>
<dbReference type="PROSITE" id="PS51935">
    <property type="entry name" value="NLPC_P60"/>
    <property type="match status" value="1"/>
</dbReference>
<comment type="similarity">
    <text evidence="1">Belongs to the peptidase C40 family.</text>
</comment>
<dbReference type="Pfam" id="PF00877">
    <property type="entry name" value="NLPC_P60"/>
    <property type="match status" value="1"/>
</dbReference>
<evidence type="ECO:0000256" key="4">
    <source>
        <dbReference type="ARBA" id="ARBA00022807"/>
    </source>
</evidence>
<keyword evidence="8" id="KW-1185">Reference proteome</keyword>
<evidence type="ECO:0000256" key="3">
    <source>
        <dbReference type="ARBA" id="ARBA00022801"/>
    </source>
</evidence>
<organism evidence="7 8">
    <name type="scientific">Euzebyella saccharophila</name>
    <dbReference type="NCBI Taxonomy" id="679664"/>
    <lineage>
        <taxon>Bacteria</taxon>
        <taxon>Pseudomonadati</taxon>
        <taxon>Bacteroidota</taxon>
        <taxon>Flavobacteriia</taxon>
        <taxon>Flavobacteriales</taxon>
        <taxon>Flavobacteriaceae</taxon>
        <taxon>Euzebyella</taxon>
    </lineage>
</organism>
<evidence type="ECO:0000256" key="1">
    <source>
        <dbReference type="ARBA" id="ARBA00007074"/>
    </source>
</evidence>
<feature type="domain" description="SH3b" evidence="5">
    <location>
        <begin position="108"/>
        <end position="171"/>
    </location>
</feature>
<feature type="domain" description="NlpC/P60" evidence="6">
    <location>
        <begin position="250"/>
        <end position="384"/>
    </location>
</feature>
<dbReference type="Gene3D" id="2.30.30.40">
    <property type="entry name" value="SH3 Domains"/>
    <property type="match status" value="2"/>
</dbReference>
<evidence type="ECO:0000256" key="2">
    <source>
        <dbReference type="ARBA" id="ARBA00022670"/>
    </source>
</evidence>
<keyword evidence="2" id="KW-0645">Protease</keyword>
<dbReference type="Pfam" id="PF08239">
    <property type="entry name" value="SH3_3"/>
    <property type="match status" value="1"/>
</dbReference>
<dbReference type="Proteomes" id="UP001595814">
    <property type="component" value="Unassembled WGS sequence"/>
</dbReference>
<dbReference type="Gene3D" id="3.90.1720.10">
    <property type="entry name" value="endopeptidase domain like (from Nostoc punctiforme)"/>
    <property type="match status" value="1"/>
</dbReference>
<dbReference type="EMBL" id="JBHSAW010000004">
    <property type="protein sequence ID" value="MFC4095767.1"/>
    <property type="molecule type" value="Genomic_DNA"/>
</dbReference>
<evidence type="ECO:0000259" key="5">
    <source>
        <dbReference type="PROSITE" id="PS51781"/>
    </source>
</evidence>
<accession>A0ABV8JRX1</accession>
<dbReference type="InterPro" id="IPR000064">
    <property type="entry name" value="NLP_P60_dom"/>
</dbReference>
<protein>
    <submittedName>
        <fullName evidence="7">NlpC/P60 family protein</fullName>
    </submittedName>
</protein>
<keyword evidence="3" id="KW-0378">Hydrolase</keyword>
<dbReference type="PROSITE" id="PS51257">
    <property type="entry name" value="PROKAR_LIPOPROTEIN"/>
    <property type="match status" value="1"/>
</dbReference>
<dbReference type="InterPro" id="IPR038765">
    <property type="entry name" value="Papain-like_cys_pep_sf"/>
</dbReference>
<sequence>MMDKAKSGRVLLKMLMCIGFIAVIACEGITSREQVFLNKIKEVRKEFAPDKRTVLFDVHVYTDRKKYLITGESNSAEALHALRKELKESDFDFTDELRLLPAKTLGDTVQAVVNISVANLRSNPKHSAELATQATLGTPVKVLKKEGGWFYIQTPDKYLSWVDDGGIQLMNSDDMKAWQASSKIIYTKTYGHSYANEAKDGIISDLVAGNVLEVESATDEFFEVSYPDGRKAFVVKSEAEDYNQWIDQMNPTVEDLVSTSKELMGVPYLWGGTSTKGMDCSGFTKTIYFLNGMVIPRDASQQVHTGKSIDSIQNFEDLEKGDLLFFGRKATDSTAEKVVHVGMWIGNNEFIHASNMVRISSIDPEAYNFDEWNRNRYLRTKRILKEKDPDLIDLTQIPLFKE</sequence>
<evidence type="ECO:0000313" key="7">
    <source>
        <dbReference type="EMBL" id="MFC4095767.1"/>
    </source>
</evidence>
<reference evidence="8" key="1">
    <citation type="journal article" date="2019" name="Int. J. Syst. Evol. Microbiol.">
        <title>The Global Catalogue of Microorganisms (GCM) 10K type strain sequencing project: providing services to taxonomists for standard genome sequencing and annotation.</title>
        <authorList>
            <consortium name="The Broad Institute Genomics Platform"/>
            <consortium name="The Broad Institute Genome Sequencing Center for Infectious Disease"/>
            <person name="Wu L."/>
            <person name="Ma J."/>
        </authorList>
    </citation>
    <scope>NUCLEOTIDE SEQUENCE [LARGE SCALE GENOMIC DNA]</scope>
    <source>
        <strain evidence="8">CECT 7477</strain>
    </source>
</reference>
<evidence type="ECO:0000259" key="6">
    <source>
        <dbReference type="PROSITE" id="PS51935"/>
    </source>
</evidence>
<keyword evidence="4" id="KW-0788">Thiol protease</keyword>
<dbReference type="PANTHER" id="PTHR47053:SF1">
    <property type="entry name" value="MUREIN DD-ENDOPEPTIDASE MEPH-RELATED"/>
    <property type="match status" value="1"/>
</dbReference>
<evidence type="ECO:0000313" key="8">
    <source>
        <dbReference type="Proteomes" id="UP001595814"/>
    </source>
</evidence>
<dbReference type="InterPro" id="IPR051202">
    <property type="entry name" value="Peptidase_C40"/>
</dbReference>
<name>A0ABV8JRX1_9FLAO</name>
<gene>
    <name evidence="7" type="ORF">ACFOUT_07765</name>
</gene>
<comment type="caution">
    <text evidence="7">The sequence shown here is derived from an EMBL/GenBank/DDBJ whole genome shotgun (WGS) entry which is preliminary data.</text>
</comment>
<dbReference type="PANTHER" id="PTHR47053">
    <property type="entry name" value="MUREIN DD-ENDOPEPTIDASE MEPH-RELATED"/>
    <property type="match status" value="1"/>
</dbReference>